<evidence type="ECO:0000313" key="11">
    <source>
        <dbReference type="Proteomes" id="UP000177006"/>
    </source>
</evidence>
<dbReference type="InterPro" id="IPR038731">
    <property type="entry name" value="RgtA/B/C-like"/>
</dbReference>
<feature type="transmembrane region" description="Helical" evidence="8">
    <location>
        <begin position="397"/>
        <end position="415"/>
    </location>
</feature>
<keyword evidence="2" id="KW-1003">Cell membrane</keyword>
<evidence type="ECO:0000256" key="7">
    <source>
        <dbReference type="ARBA" id="ARBA00023136"/>
    </source>
</evidence>
<comment type="caution">
    <text evidence="10">The sequence shown here is derived from an EMBL/GenBank/DDBJ whole genome shotgun (WGS) entry which is preliminary data.</text>
</comment>
<keyword evidence="4" id="KW-0808">Transferase</keyword>
<comment type="subcellular location">
    <subcellularLocation>
        <location evidence="1">Cell membrane</location>
        <topology evidence="1">Multi-pass membrane protein</topology>
    </subcellularLocation>
</comment>
<feature type="transmembrane region" description="Helical" evidence="8">
    <location>
        <begin position="422"/>
        <end position="442"/>
    </location>
</feature>
<organism evidence="10 11">
    <name type="scientific">Candidatus Beckwithbacteria bacterium RBG_13_42_9</name>
    <dbReference type="NCBI Taxonomy" id="1797457"/>
    <lineage>
        <taxon>Bacteria</taxon>
        <taxon>Candidatus Beckwithiibacteriota</taxon>
    </lineage>
</organism>
<dbReference type="AlphaFoldDB" id="A0A1F5E7M4"/>
<dbReference type="Proteomes" id="UP000177006">
    <property type="component" value="Unassembled WGS sequence"/>
</dbReference>
<proteinExistence type="predicted"/>
<reference evidence="10 11" key="1">
    <citation type="journal article" date="2016" name="Nat. Commun.">
        <title>Thousands of microbial genomes shed light on interconnected biogeochemical processes in an aquifer system.</title>
        <authorList>
            <person name="Anantharaman K."/>
            <person name="Brown C.T."/>
            <person name="Hug L.A."/>
            <person name="Sharon I."/>
            <person name="Castelle C.J."/>
            <person name="Probst A.J."/>
            <person name="Thomas B.C."/>
            <person name="Singh A."/>
            <person name="Wilkins M.J."/>
            <person name="Karaoz U."/>
            <person name="Brodie E.L."/>
            <person name="Williams K.H."/>
            <person name="Hubbard S.S."/>
            <person name="Banfield J.F."/>
        </authorList>
    </citation>
    <scope>NUCLEOTIDE SEQUENCE [LARGE SCALE GENOMIC DNA]</scope>
</reference>
<protein>
    <recommendedName>
        <fullName evidence="9">Glycosyltransferase RgtA/B/C/D-like domain-containing protein</fullName>
    </recommendedName>
</protein>
<evidence type="ECO:0000256" key="1">
    <source>
        <dbReference type="ARBA" id="ARBA00004651"/>
    </source>
</evidence>
<evidence type="ECO:0000256" key="8">
    <source>
        <dbReference type="SAM" id="Phobius"/>
    </source>
</evidence>
<feature type="transmembrane region" description="Helical" evidence="8">
    <location>
        <begin position="299"/>
        <end position="315"/>
    </location>
</feature>
<feature type="transmembrane region" description="Helical" evidence="8">
    <location>
        <begin position="152"/>
        <end position="169"/>
    </location>
</feature>
<dbReference type="Pfam" id="PF13231">
    <property type="entry name" value="PMT_2"/>
    <property type="match status" value="1"/>
</dbReference>
<feature type="transmembrane region" description="Helical" evidence="8">
    <location>
        <begin position="175"/>
        <end position="191"/>
    </location>
</feature>
<feature type="transmembrane region" description="Helical" evidence="8">
    <location>
        <begin position="322"/>
        <end position="341"/>
    </location>
</feature>
<keyword evidence="3" id="KW-0328">Glycosyltransferase</keyword>
<gene>
    <name evidence="10" type="ORF">A2160_02910</name>
</gene>
<dbReference type="PANTHER" id="PTHR33908:SF11">
    <property type="entry name" value="MEMBRANE PROTEIN"/>
    <property type="match status" value="1"/>
</dbReference>
<dbReference type="STRING" id="1797457.A2160_02910"/>
<evidence type="ECO:0000256" key="4">
    <source>
        <dbReference type="ARBA" id="ARBA00022679"/>
    </source>
</evidence>
<keyword evidence="7 8" id="KW-0472">Membrane</keyword>
<feature type="domain" description="Glycosyltransferase RgtA/B/C/D-like" evidence="9">
    <location>
        <begin position="97"/>
        <end position="251"/>
    </location>
</feature>
<feature type="transmembrane region" description="Helical" evidence="8">
    <location>
        <begin position="347"/>
        <end position="363"/>
    </location>
</feature>
<accession>A0A1F5E7M4</accession>
<feature type="transmembrane region" description="Helical" evidence="8">
    <location>
        <begin position="124"/>
        <end position="145"/>
    </location>
</feature>
<evidence type="ECO:0000256" key="3">
    <source>
        <dbReference type="ARBA" id="ARBA00022676"/>
    </source>
</evidence>
<sequence length="467" mass="54095">MKIFPLNKIIISLISVWLTVLIGVGLRVYKADVFPIDNNDDGLFYAWAGNSFLSSPLNPVTHSIFDKDNPALIWRSQYFDYLPIERFGMKIVRPWFDHPPLATVLIALPAHLLGYREMTVIPQLIIRFPALVASILTLFFTYLIARDLFGEKVGQLSLLFLATIPYFVIAHRQSFIENFLTPLFLICLILLRKYLRSASKTKLILLVALSFLVGWFKVIGFILTFSLAGWLILKKRLRESLYLLLTSFISILSYLAYGFLANPEIFLKTLLNQQVRGAYVTSFFYSLTRIQFYGSFQDGWYVLGLVLALFLTLRARKEETKFFAWFFTCWLLALFLLSGRFNNSPWYRYPLLPFMATALGFYADRLLKKPQFFLLLPFFLLGLTGLDLINFDLNSTVLRLLVVVFFLPYLLNFLIKNKRLQSYLYWTTGLFLTILVLINIVVTLKYPSLHCSQEQCLAPQKIVLPLR</sequence>
<dbReference type="GO" id="GO:0016763">
    <property type="term" value="F:pentosyltransferase activity"/>
    <property type="evidence" value="ECO:0007669"/>
    <property type="project" value="TreeGrafter"/>
</dbReference>
<feature type="transmembrane region" description="Helical" evidence="8">
    <location>
        <begin position="372"/>
        <end position="391"/>
    </location>
</feature>
<evidence type="ECO:0000256" key="6">
    <source>
        <dbReference type="ARBA" id="ARBA00022989"/>
    </source>
</evidence>
<keyword evidence="5 8" id="KW-0812">Transmembrane</keyword>
<dbReference type="GO" id="GO:0005886">
    <property type="term" value="C:plasma membrane"/>
    <property type="evidence" value="ECO:0007669"/>
    <property type="project" value="UniProtKB-SubCell"/>
</dbReference>
<evidence type="ECO:0000256" key="2">
    <source>
        <dbReference type="ARBA" id="ARBA00022475"/>
    </source>
</evidence>
<keyword evidence="6 8" id="KW-1133">Transmembrane helix</keyword>
<name>A0A1F5E7M4_9BACT</name>
<evidence type="ECO:0000313" key="10">
    <source>
        <dbReference type="EMBL" id="OGD63402.1"/>
    </source>
</evidence>
<feature type="transmembrane region" description="Helical" evidence="8">
    <location>
        <begin position="240"/>
        <end position="262"/>
    </location>
</feature>
<feature type="transmembrane region" description="Helical" evidence="8">
    <location>
        <begin position="203"/>
        <end position="228"/>
    </location>
</feature>
<dbReference type="GO" id="GO:0009103">
    <property type="term" value="P:lipopolysaccharide biosynthetic process"/>
    <property type="evidence" value="ECO:0007669"/>
    <property type="project" value="UniProtKB-ARBA"/>
</dbReference>
<evidence type="ECO:0000259" key="9">
    <source>
        <dbReference type="Pfam" id="PF13231"/>
    </source>
</evidence>
<dbReference type="EMBL" id="MEZK01000010">
    <property type="protein sequence ID" value="OGD63402.1"/>
    <property type="molecule type" value="Genomic_DNA"/>
</dbReference>
<feature type="transmembrane region" description="Helical" evidence="8">
    <location>
        <begin position="9"/>
        <end position="29"/>
    </location>
</feature>
<dbReference type="PANTHER" id="PTHR33908">
    <property type="entry name" value="MANNOSYLTRANSFERASE YKCB-RELATED"/>
    <property type="match status" value="1"/>
</dbReference>
<evidence type="ECO:0000256" key="5">
    <source>
        <dbReference type="ARBA" id="ARBA00022692"/>
    </source>
</evidence>
<dbReference type="InterPro" id="IPR050297">
    <property type="entry name" value="LipidA_mod_glycosyltrf_83"/>
</dbReference>